<reference evidence="1 2" key="1">
    <citation type="submission" date="2020-06" db="EMBL/GenBank/DDBJ databases">
        <authorList>
            <person name="Li R."/>
            <person name="Bekaert M."/>
        </authorList>
    </citation>
    <scope>NUCLEOTIDE SEQUENCE [LARGE SCALE GENOMIC DNA]</scope>
    <source>
        <strain evidence="2">wild</strain>
    </source>
</reference>
<sequence length="212" mass="24006">MYHTNSTVFINGKNINKFIHEELIISNIHKLIQDALKKYDDVDIESLNDLLITQLEKLLSHSVVNKGSPVHNPNEIAVKKIVDSKDLLNDITCIKCKRPCKTKAALCDFGSHWIHYNFEKLTNDIQIFKSVPTAVHHCKICKNNNNPTVIKTIPYDAGDHAIDLLEEETQLDMNNRGGDMDACKSCKTIYDKTALQYEDSTPICYGCIGTRD</sequence>
<name>A0A6J8E432_MYTCO</name>
<gene>
    <name evidence="1" type="ORF">MCOR_47622</name>
</gene>
<dbReference type="EMBL" id="CACVKT020008353">
    <property type="protein sequence ID" value="CAC5414886.1"/>
    <property type="molecule type" value="Genomic_DNA"/>
</dbReference>
<dbReference type="Proteomes" id="UP000507470">
    <property type="component" value="Unassembled WGS sequence"/>
</dbReference>
<evidence type="ECO:0000313" key="1">
    <source>
        <dbReference type="EMBL" id="CAC5414886.1"/>
    </source>
</evidence>
<accession>A0A6J8E432</accession>
<organism evidence="1 2">
    <name type="scientific">Mytilus coruscus</name>
    <name type="common">Sea mussel</name>
    <dbReference type="NCBI Taxonomy" id="42192"/>
    <lineage>
        <taxon>Eukaryota</taxon>
        <taxon>Metazoa</taxon>
        <taxon>Spiralia</taxon>
        <taxon>Lophotrochozoa</taxon>
        <taxon>Mollusca</taxon>
        <taxon>Bivalvia</taxon>
        <taxon>Autobranchia</taxon>
        <taxon>Pteriomorphia</taxon>
        <taxon>Mytilida</taxon>
        <taxon>Mytiloidea</taxon>
        <taxon>Mytilidae</taxon>
        <taxon>Mytilinae</taxon>
        <taxon>Mytilus</taxon>
    </lineage>
</organism>
<evidence type="ECO:0000313" key="2">
    <source>
        <dbReference type="Proteomes" id="UP000507470"/>
    </source>
</evidence>
<proteinExistence type="predicted"/>
<dbReference type="AlphaFoldDB" id="A0A6J8E432"/>
<protein>
    <submittedName>
        <fullName evidence="1">Uncharacterized protein</fullName>
    </submittedName>
</protein>
<keyword evidence="2" id="KW-1185">Reference proteome</keyword>